<evidence type="ECO:0000313" key="7">
    <source>
        <dbReference type="EMBL" id="RVQ65151.1"/>
    </source>
</evidence>
<dbReference type="SUPFAM" id="SSF46689">
    <property type="entry name" value="Homeodomain-like"/>
    <property type="match status" value="1"/>
</dbReference>
<sequence>MPLIVDHDKRRAIIADIVKEMIAETGIDSVTVRAVARKAGYSSTILSHYFRDKQHLLLSAFGSVLSETPVRVQTVMEAGGDLLECITALLPITESNLRDWQAWFGFWGKVTHDPALAEERLIGIEETNKTLMMILGYAIERGELPKDIDKAFHANAIQIFLNGISAMVTTQPEAWPKVEQQRYLRNHIRAMKLQGNGAA</sequence>
<evidence type="ECO:0000256" key="2">
    <source>
        <dbReference type="ARBA" id="ARBA00023015"/>
    </source>
</evidence>
<dbReference type="InterPro" id="IPR036271">
    <property type="entry name" value="Tet_transcr_reg_TetR-rel_C_sf"/>
</dbReference>
<dbReference type="RefSeq" id="WP_127613569.1">
    <property type="nucleotide sequence ID" value="NZ_RXOL01000009.1"/>
</dbReference>
<dbReference type="AlphaFoldDB" id="A0A437GUK4"/>
<dbReference type="Pfam" id="PF13977">
    <property type="entry name" value="TetR_C_6"/>
    <property type="match status" value="1"/>
</dbReference>
<feature type="DNA-binding region" description="H-T-H motif" evidence="5">
    <location>
        <begin position="31"/>
        <end position="50"/>
    </location>
</feature>
<keyword evidence="4" id="KW-0804">Transcription</keyword>
<dbReference type="Proteomes" id="UP000283003">
    <property type="component" value="Unassembled WGS sequence"/>
</dbReference>
<dbReference type="PANTHER" id="PTHR30055:SF234">
    <property type="entry name" value="HTH-TYPE TRANSCRIPTIONAL REGULATOR BETI"/>
    <property type="match status" value="1"/>
</dbReference>
<dbReference type="PANTHER" id="PTHR30055">
    <property type="entry name" value="HTH-TYPE TRANSCRIPTIONAL REGULATOR RUTR"/>
    <property type="match status" value="1"/>
</dbReference>
<keyword evidence="8" id="KW-1185">Reference proteome</keyword>
<evidence type="ECO:0000256" key="3">
    <source>
        <dbReference type="ARBA" id="ARBA00023125"/>
    </source>
</evidence>
<keyword evidence="2" id="KW-0805">Transcription regulation</keyword>
<evidence type="ECO:0000313" key="8">
    <source>
        <dbReference type="Proteomes" id="UP000283003"/>
    </source>
</evidence>
<dbReference type="InterPro" id="IPR009057">
    <property type="entry name" value="Homeodomain-like_sf"/>
</dbReference>
<dbReference type="GO" id="GO:0003700">
    <property type="term" value="F:DNA-binding transcription factor activity"/>
    <property type="evidence" value="ECO:0007669"/>
    <property type="project" value="TreeGrafter"/>
</dbReference>
<proteinExistence type="predicted"/>
<dbReference type="SUPFAM" id="SSF48498">
    <property type="entry name" value="Tetracyclin repressor-like, C-terminal domain"/>
    <property type="match status" value="1"/>
</dbReference>
<dbReference type="InterPro" id="IPR001647">
    <property type="entry name" value="HTH_TetR"/>
</dbReference>
<dbReference type="PROSITE" id="PS50977">
    <property type="entry name" value="HTH_TETR_2"/>
    <property type="match status" value="1"/>
</dbReference>
<dbReference type="InterPro" id="IPR039538">
    <property type="entry name" value="BetI_C"/>
</dbReference>
<feature type="domain" description="HTH tetR-type" evidence="6">
    <location>
        <begin position="8"/>
        <end position="68"/>
    </location>
</feature>
<dbReference type="GO" id="GO:0000976">
    <property type="term" value="F:transcription cis-regulatory region binding"/>
    <property type="evidence" value="ECO:0007669"/>
    <property type="project" value="TreeGrafter"/>
</dbReference>
<evidence type="ECO:0000256" key="4">
    <source>
        <dbReference type="ARBA" id="ARBA00023163"/>
    </source>
</evidence>
<dbReference type="EMBL" id="RXOL01000009">
    <property type="protein sequence ID" value="RVQ65151.1"/>
    <property type="molecule type" value="Genomic_DNA"/>
</dbReference>
<keyword evidence="1" id="KW-0678">Repressor</keyword>
<evidence type="ECO:0000259" key="6">
    <source>
        <dbReference type="PROSITE" id="PS50977"/>
    </source>
</evidence>
<comment type="caution">
    <text evidence="7">The sequence shown here is derived from an EMBL/GenBank/DDBJ whole genome shotgun (WGS) entry which is preliminary data.</text>
</comment>
<organism evidence="7 8">
    <name type="scientific">Croceicoccus ponticola</name>
    <dbReference type="NCBI Taxonomy" id="2217664"/>
    <lineage>
        <taxon>Bacteria</taxon>
        <taxon>Pseudomonadati</taxon>
        <taxon>Pseudomonadota</taxon>
        <taxon>Alphaproteobacteria</taxon>
        <taxon>Sphingomonadales</taxon>
        <taxon>Erythrobacteraceae</taxon>
        <taxon>Croceicoccus</taxon>
    </lineage>
</organism>
<gene>
    <name evidence="7" type="ORF">EKN06_14190</name>
</gene>
<keyword evidence="3 5" id="KW-0238">DNA-binding</keyword>
<evidence type="ECO:0000256" key="5">
    <source>
        <dbReference type="PROSITE-ProRule" id="PRU00335"/>
    </source>
</evidence>
<name>A0A437GUK4_9SPHN</name>
<dbReference type="Pfam" id="PF00440">
    <property type="entry name" value="TetR_N"/>
    <property type="match status" value="1"/>
</dbReference>
<dbReference type="OrthoDB" id="9809265at2"/>
<dbReference type="InterPro" id="IPR050109">
    <property type="entry name" value="HTH-type_TetR-like_transc_reg"/>
</dbReference>
<accession>A0A437GUK4</accession>
<evidence type="ECO:0000256" key="1">
    <source>
        <dbReference type="ARBA" id="ARBA00022491"/>
    </source>
</evidence>
<dbReference type="Gene3D" id="1.10.357.10">
    <property type="entry name" value="Tetracycline Repressor, domain 2"/>
    <property type="match status" value="1"/>
</dbReference>
<reference evidence="7 8" key="1">
    <citation type="submission" date="2018-12" db="EMBL/GenBank/DDBJ databases">
        <title>Croceicoccus ponticola sp. nov., a lipolytic bacterium isolated from seawater.</title>
        <authorList>
            <person name="Yoon J.-H."/>
        </authorList>
    </citation>
    <scope>NUCLEOTIDE SEQUENCE [LARGE SCALE GENOMIC DNA]</scope>
    <source>
        <strain evidence="7 8">GM-16</strain>
    </source>
</reference>
<protein>
    <submittedName>
        <fullName evidence="7">TetR family transcriptional regulator</fullName>
    </submittedName>
</protein>